<organism evidence="12 13">
    <name type="scientific">Staphylococcus caprae</name>
    <dbReference type="NCBI Taxonomy" id="29380"/>
    <lineage>
        <taxon>Bacteria</taxon>
        <taxon>Bacillati</taxon>
        <taxon>Bacillota</taxon>
        <taxon>Bacilli</taxon>
        <taxon>Bacillales</taxon>
        <taxon>Staphylococcaceae</taxon>
        <taxon>Staphylococcus</taxon>
    </lineage>
</organism>
<evidence type="ECO:0000256" key="3">
    <source>
        <dbReference type="ARBA" id="ARBA00022449"/>
    </source>
</evidence>
<dbReference type="NCBIfam" id="NF006373">
    <property type="entry name" value="PRK08601.1"/>
    <property type="match status" value="1"/>
</dbReference>
<keyword evidence="13" id="KW-1185">Reference proteome</keyword>
<keyword evidence="7" id="KW-0406">Ion transport</keyword>
<evidence type="ECO:0000256" key="2">
    <source>
        <dbReference type="ARBA" id="ARBA00022448"/>
    </source>
</evidence>
<dbReference type="Proteomes" id="UP000274772">
    <property type="component" value="Chromosome"/>
</dbReference>
<feature type="transmembrane region" description="Helical" evidence="9">
    <location>
        <begin position="401"/>
        <end position="421"/>
    </location>
</feature>
<feature type="transmembrane region" description="Helical" evidence="9">
    <location>
        <begin position="155"/>
        <end position="176"/>
    </location>
</feature>
<feature type="transmembrane region" description="Helical" evidence="9">
    <location>
        <begin position="349"/>
        <end position="368"/>
    </location>
</feature>
<evidence type="ECO:0000256" key="5">
    <source>
        <dbReference type="ARBA" id="ARBA00022692"/>
    </source>
</evidence>
<evidence type="ECO:0000313" key="12">
    <source>
        <dbReference type="EMBL" id="BBD93504.1"/>
    </source>
</evidence>
<feature type="transmembrane region" description="Helical" evidence="9">
    <location>
        <begin position="441"/>
        <end position="462"/>
    </location>
</feature>
<evidence type="ECO:0000256" key="6">
    <source>
        <dbReference type="ARBA" id="ARBA00022989"/>
    </source>
</evidence>
<feature type="transmembrane region" description="Helical" evidence="9">
    <location>
        <begin position="126"/>
        <end position="143"/>
    </location>
</feature>
<feature type="transmembrane region" description="Helical" evidence="9">
    <location>
        <begin position="69"/>
        <end position="90"/>
    </location>
</feature>
<proteinExistence type="inferred from homology"/>
<dbReference type="PRINTS" id="PR01434">
    <property type="entry name" value="NADHDHGNASE5"/>
</dbReference>
<protein>
    <recommendedName>
        <fullName evidence="9">Probable inorganic carbon transporter subunit DabB</fullName>
    </recommendedName>
</protein>
<feature type="transmembrane region" description="Helical" evidence="9">
    <location>
        <begin position="300"/>
        <end position="328"/>
    </location>
</feature>
<keyword evidence="2 9" id="KW-0813">Transport</keyword>
<comment type="subunit">
    <text evidence="9">Forms a complex with DabA.</text>
</comment>
<evidence type="ECO:0000313" key="13">
    <source>
        <dbReference type="Proteomes" id="UP000274772"/>
    </source>
</evidence>
<evidence type="ECO:0000256" key="4">
    <source>
        <dbReference type="ARBA" id="ARBA00022475"/>
    </source>
</evidence>
<feature type="transmembrane region" description="Helical" evidence="9">
    <location>
        <begin position="259"/>
        <end position="280"/>
    </location>
</feature>
<feature type="transmembrane region" description="Helical" evidence="9">
    <location>
        <begin position="38"/>
        <end position="57"/>
    </location>
</feature>
<evidence type="ECO:0000256" key="9">
    <source>
        <dbReference type="HAMAP-Rule" id="MF_00862"/>
    </source>
</evidence>
<comment type="function">
    <text evidence="9">Part of an energy-coupled inorganic carbon pump.</text>
</comment>
<dbReference type="PANTHER" id="PTHR42829:SF1">
    <property type="entry name" value="INORGANIC CARBON TRANSPORTER SUBUNIT DABB-RELATED"/>
    <property type="match status" value="1"/>
</dbReference>
<comment type="subcellular location">
    <subcellularLocation>
        <location evidence="1 9">Cell membrane</location>
        <topology evidence="1 9">Multi-pass membrane protein</topology>
    </subcellularLocation>
    <subcellularLocation>
        <location evidence="10">Membrane</location>
        <topology evidence="10">Multi-pass membrane protein</topology>
    </subcellularLocation>
</comment>
<dbReference type="GeneID" id="58052191"/>
<feature type="domain" description="NADH:quinone oxidoreductase/Mrp antiporter transmembrane" evidence="11">
    <location>
        <begin position="119"/>
        <end position="397"/>
    </location>
</feature>
<keyword evidence="5 9" id="KW-0812">Transmembrane</keyword>
<name>A0ABN5WEM0_9STAP</name>
<feature type="transmembrane region" description="Helical" evidence="9">
    <location>
        <begin position="6"/>
        <end position="26"/>
    </location>
</feature>
<evidence type="ECO:0000256" key="1">
    <source>
        <dbReference type="ARBA" id="ARBA00004651"/>
    </source>
</evidence>
<keyword evidence="4 9" id="KW-1003">Cell membrane</keyword>
<dbReference type="RefSeq" id="WP_037541793.1">
    <property type="nucleotide sequence ID" value="NZ_AP018585.1"/>
</dbReference>
<keyword evidence="3" id="KW-0050">Antiport</keyword>
<dbReference type="InterPro" id="IPR046396">
    <property type="entry name" value="Transporter_DabB"/>
</dbReference>
<dbReference type="EMBL" id="AP018586">
    <property type="protein sequence ID" value="BBD93504.1"/>
    <property type="molecule type" value="Genomic_DNA"/>
</dbReference>
<dbReference type="Pfam" id="PF00361">
    <property type="entry name" value="Proton_antipo_M"/>
    <property type="match status" value="1"/>
</dbReference>
<sequence length="499" mass="55447">MLSMSFVLTIFFITLVIAILSGLLFLNQSVPIKYINIHLYLVFLPIIIGIIGLLTVKDREQIGPFTLDHLAWLMGSFILVLGFIIQKFSARYLIGDRNYRKYFPLFTLITSFASVAWLSGDLRLMVLFWGATLLSLTLLIRVNRSWKIPHEAAKISGKSFALGWFALLVAVVLLFVSTGDWHINIASSYDNTINSGMKFIIDILIVIAVIVPAAQFPFQSWLIESVAAPTPVSAIMHAGIVNAGGIILTRFSPVFDNSFAITILLIIASVSVLLGSGISLVHVDYKRQLVGSTMSQMGFMLVQCALGVYSAAIIHLILHGVFKATLFLQSGSVVKRFNIPTPPSAKRSYSWVVLGRLLAIVIAVAFWLNSDRSPYEIISALILAWSLMVSWNQMVAFSRGLIGRVVGVMMIVIVAIVYIITHHYFYNTLNTVYMHIAHPPVISIIISIIILVLGSILSIWVARQRDSKAFAILYLWLVKLGEAKAQSIESHPTYLKKYL</sequence>
<evidence type="ECO:0000256" key="8">
    <source>
        <dbReference type="ARBA" id="ARBA00023136"/>
    </source>
</evidence>
<gene>
    <name evidence="12" type="primary">ndhF</name>
    <name evidence="9" type="synonym">dabB</name>
    <name evidence="12" type="ORF">JMUB590_2467</name>
</gene>
<dbReference type="HAMAP" id="MF_00862">
    <property type="entry name" value="DabB"/>
    <property type="match status" value="1"/>
</dbReference>
<evidence type="ECO:0000256" key="10">
    <source>
        <dbReference type="RuleBase" id="RU000320"/>
    </source>
</evidence>
<dbReference type="InterPro" id="IPR001750">
    <property type="entry name" value="ND/Mrp_TM"/>
</dbReference>
<evidence type="ECO:0000256" key="7">
    <source>
        <dbReference type="ARBA" id="ARBA00023065"/>
    </source>
</evidence>
<reference evidence="12 13" key="1">
    <citation type="submission" date="2018-05" db="EMBL/GenBank/DDBJ databases">
        <title>Complete genome sequencing of three human clinical isolates of Staphylococcus caprae reveals virulence factors similar to those of S. epidermidis and S. capitis.</title>
        <authorList>
            <person name="Watanabe S."/>
            <person name="Cui L."/>
        </authorList>
    </citation>
    <scope>NUCLEOTIDE SEQUENCE [LARGE SCALE GENOMIC DNA]</scope>
    <source>
        <strain evidence="12 13">JMUB590</strain>
    </source>
</reference>
<comment type="similarity">
    <text evidence="9">Belongs to the inorganic carbon transporter (TC 9.A.2) DabB family.</text>
</comment>
<keyword evidence="6 9" id="KW-1133">Transmembrane helix</keyword>
<accession>A0ABN5WEM0</accession>
<feature type="transmembrane region" description="Helical" evidence="9">
    <location>
        <begin position="196"/>
        <end position="214"/>
    </location>
</feature>
<evidence type="ECO:0000259" key="11">
    <source>
        <dbReference type="Pfam" id="PF00361"/>
    </source>
</evidence>
<feature type="transmembrane region" description="Helical" evidence="9">
    <location>
        <begin position="102"/>
        <end position="120"/>
    </location>
</feature>
<keyword evidence="8 9" id="KW-0472">Membrane</keyword>
<dbReference type="PANTHER" id="PTHR42829">
    <property type="entry name" value="NADH-UBIQUINONE OXIDOREDUCTASE CHAIN 5"/>
    <property type="match status" value="1"/>
</dbReference>
<dbReference type="InterPro" id="IPR003945">
    <property type="entry name" value="NU5C-like"/>
</dbReference>